<gene>
    <name evidence="1" type="ORF">PSYICH_LOCUS6394</name>
</gene>
<dbReference type="OrthoDB" id="7890494at2759"/>
<evidence type="ECO:0000313" key="2">
    <source>
        <dbReference type="Proteomes" id="UP001153636"/>
    </source>
</evidence>
<keyword evidence="2" id="KW-1185">Reference proteome</keyword>
<reference evidence="1" key="1">
    <citation type="submission" date="2022-01" db="EMBL/GenBank/DDBJ databases">
        <authorList>
            <person name="King R."/>
        </authorList>
    </citation>
    <scope>NUCLEOTIDE SEQUENCE</scope>
</reference>
<dbReference type="EMBL" id="OV651814">
    <property type="protein sequence ID" value="CAH1107084.1"/>
    <property type="molecule type" value="Genomic_DNA"/>
</dbReference>
<organism evidence="1 2">
    <name type="scientific">Psylliodes chrysocephalus</name>
    <dbReference type="NCBI Taxonomy" id="3402493"/>
    <lineage>
        <taxon>Eukaryota</taxon>
        <taxon>Metazoa</taxon>
        <taxon>Ecdysozoa</taxon>
        <taxon>Arthropoda</taxon>
        <taxon>Hexapoda</taxon>
        <taxon>Insecta</taxon>
        <taxon>Pterygota</taxon>
        <taxon>Neoptera</taxon>
        <taxon>Endopterygota</taxon>
        <taxon>Coleoptera</taxon>
        <taxon>Polyphaga</taxon>
        <taxon>Cucujiformia</taxon>
        <taxon>Chrysomeloidea</taxon>
        <taxon>Chrysomelidae</taxon>
        <taxon>Galerucinae</taxon>
        <taxon>Alticini</taxon>
        <taxon>Psylliodes</taxon>
    </lineage>
</organism>
<dbReference type="Proteomes" id="UP001153636">
    <property type="component" value="Chromosome 2"/>
</dbReference>
<protein>
    <submittedName>
        <fullName evidence="1">Uncharacterized protein</fullName>
    </submittedName>
</protein>
<name>A0A9P0CRN5_9CUCU</name>
<evidence type="ECO:0000313" key="1">
    <source>
        <dbReference type="EMBL" id="CAH1107084.1"/>
    </source>
</evidence>
<dbReference type="AlphaFoldDB" id="A0A9P0CRN5"/>
<sequence>MERRHCVNNPNNFGYICGSYVVVKQRQTITSFVKNVYHDYFVVKIGNQDKSWAPHTVCSVCVEALRNWQKGRKKSLSFGVPMVWREPRNHRDDCYFCSCNVQGFNRKNKKHIVYPNLDSAI</sequence>
<proteinExistence type="predicted"/>
<accession>A0A9P0CRN5</accession>